<evidence type="ECO:0000313" key="3">
    <source>
        <dbReference type="Proteomes" id="UP000024635"/>
    </source>
</evidence>
<dbReference type="EMBL" id="JARK01000590">
    <property type="protein sequence ID" value="EYC35747.1"/>
    <property type="molecule type" value="Genomic_DNA"/>
</dbReference>
<accession>A0A016W8X1</accession>
<gene>
    <name evidence="2" type="primary">Acey_s0990.g3310</name>
    <name evidence="2" type="ORF">Y032_0990g3310</name>
</gene>
<organism evidence="2 3">
    <name type="scientific">Ancylostoma ceylanicum</name>
    <dbReference type="NCBI Taxonomy" id="53326"/>
    <lineage>
        <taxon>Eukaryota</taxon>
        <taxon>Metazoa</taxon>
        <taxon>Ecdysozoa</taxon>
        <taxon>Nematoda</taxon>
        <taxon>Chromadorea</taxon>
        <taxon>Rhabditida</taxon>
        <taxon>Rhabditina</taxon>
        <taxon>Rhabditomorpha</taxon>
        <taxon>Strongyloidea</taxon>
        <taxon>Ancylostomatidae</taxon>
        <taxon>Ancylostomatinae</taxon>
        <taxon>Ancylostoma</taxon>
    </lineage>
</organism>
<comment type="caution">
    <text evidence="2">The sequence shown here is derived from an EMBL/GenBank/DDBJ whole genome shotgun (WGS) entry which is preliminary data.</text>
</comment>
<keyword evidence="3" id="KW-1185">Reference proteome</keyword>
<dbReference type="Proteomes" id="UP000024635">
    <property type="component" value="Unassembled WGS sequence"/>
</dbReference>
<name>A0A016W8X1_9BILA</name>
<dbReference type="AlphaFoldDB" id="A0A016W8X1"/>
<evidence type="ECO:0000256" key="1">
    <source>
        <dbReference type="SAM" id="MobiDB-lite"/>
    </source>
</evidence>
<protein>
    <submittedName>
        <fullName evidence="2">Uncharacterized protein</fullName>
    </submittedName>
</protein>
<evidence type="ECO:0000313" key="2">
    <source>
        <dbReference type="EMBL" id="EYC35747.1"/>
    </source>
</evidence>
<proteinExistence type="predicted"/>
<reference evidence="3" key="1">
    <citation type="journal article" date="2015" name="Nat. Genet.">
        <title>The genome and transcriptome of the zoonotic hookworm Ancylostoma ceylanicum identify infection-specific gene families.</title>
        <authorList>
            <person name="Schwarz E.M."/>
            <person name="Hu Y."/>
            <person name="Antoshechkin I."/>
            <person name="Miller M.M."/>
            <person name="Sternberg P.W."/>
            <person name="Aroian R.V."/>
        </authorList>
    </citation>
    <scope>NUCLEOTIDE SEQUENCE</scope>
    <source>
        <strain evidence="3">HY135</strain>
    </source>
</reference>
<feature type="region of interest" description="Disordered" evidence="1">
    <location>
        <begin position="43"/>
        <end position="67"/>
    </location>
</feature>
<sequence length="67" mass="7873">MSSERSVKIKLVDRRVNWRSTTFAWLHAGVGQLWIFHKSRRFSENDDGSTQPKMSRERSFQSRSTAT</sequence>